<evidence type="ECO:0000313" key="1">
    <source>
        <dbReference type="EMBL" id="PWN86500.1"/>
    </source>
</evidence>
<name>A0A316Y8G3_9BASI</name>
<proteinExistence type="predicted"/>
<dbReference type="InParanoid" id="A0A316Y8G3"/>
<keyword evidence="2" id="KW-1185">Reference proteome</keyword>
<dbReference type="EMBL" id="KZ819645">
    <property type="protein sequence ID" value="PWN86500.1"/>
    <property type="molecule type" value="Genomic_DNA"/>
</dbReference>
<protein>
    <submittedName>
        <fullName evidence="1">Uncharacterized protein</fullName>
    </submittedName>
</protein>
<dbReference type="Proteomes" id="UP000245768">
    <property type="component" value="Unassembled WGS sequence"/>
</dbReference>
<organism evidence="1 2">
    <name type="scientific">Acaromyces ingoldii</name>
    <dbReference type="NCBI Taxonomy" id="215250"/>
    <lineage>
        <taxon>Eukaryota</taxon>
        <taxon>Fungi</taxon>
        <taxon>Dikarya</taxon>
        <taxon>Basidiomycota</taxon>
        <taxon>Ustilaginomycotina</taxon>
        <taxon>Exobasidiomycetes</taxon>
        <taxon>Exobasidiales</taxon>
        <taxon>Cryptobasidiaceae</taxon>
        <taxon>Acaromyces</taxon>
    </lineage>
</organism>
<gene>
    <name evidence="1" type="ORF">FA10DRAFT_55919</name>
</gene>
<evidence type="ECO:0000313" key="2">
    <source>
        <dbReference type="Proteomes" id="UP000245768"/>
    </source>
</evidence>
<reference evidence="1 2" key="1">
    <citation type="journal article" date="2018" name="Mol. Biol. Evol.">
        <title>Broad Genomic Sampling Reveals a Smut Pathogenic Ancestry of the Fungal Clade Ustilaginomycotina.</title>
        <authorList>
            <person name="Kijpornyongpan T."/>
            <person name="Mondo S.J."/>
            <person name="Barry K."/>
            <person name="Sandor L."/>
            <person name="Lee J."/>
            <person name="Lipzen A."/>
            <person name="Pangilinan J."/>
            <person name="LaButti K."/>
            <person name="Hainaut M."/>
            <person name="Henrissat B."/>
            <person name="Grigoriev I.V."/>
            <person name="Spatafora J.W."/>
            <person name="Aime M.C."/>
        </authorList>
    </citation>
    <scope>NUCLEOTIDE SEQUENCE [LARGE SCALE GENOMIC DNA]</scope>
    <source>
        <strain evidence="1 2">MCA 4198</strain>
    </source>
</reference>
<dbReference type="OrthoDB" id="191139at2759"/>
<sequence length="285" mass="31558">MSDSQDTSYTKAASRTYRKRFLEQASIFVNRLPQEQVPLHIDVLKRSLSDLSPLTPALIGYEPTMDKIADAVEEASVSELKEAMSCAILVKEMQPNSFQGRVESAWMHLNRRIMGVITECDAFRSSEDVAWTAPVGPMSADSRPLSIPKPDIGVGLRVIERAELQTMSSRTRARDELLTEPILGQLNSHAAFRLIATPSTGLEELAFPFLVYEAKSDSSSLFFAENQSAGGAAKALSLLQQLWSEDDGTDTLPVFAFASCGTLWEAFIAFYQEQSESYQETRSDL</sequence>
<dbReference type="AlphaFoldDB" id="A0A316Y8G3"/>
<dbReference type="GeneID" id="37047492"/>
<dbReference type="RefSeq" id="XP_025373698.1">
    <property type="nucleotide sequence ID" value="XM_025525576.1"/>
</dbReference>
<accession>A0A316Y8G3</accession>